<evidence type="ECO:0000313" key="7">
    <source>
        <dbReference type="Proteomes" id="UP000199360"/>
    </source>
</evidence>
<feature type="binding site" evidence="2">
    <location>
        <position position="39"/>
    </location>
    <ligand>
        <name>CoA</name>
        <dbReference type="ChEBI" id="CHEBI:57287"/>
    </ligand>
</feature>
<reference evidence="7" key="1">
    <citation type="submission" date="2016-06" db="EMBL/GenBank/DDBJ databases">
        <authorList>
            <person name="Varghese N."/>
            <person name="Submissions Spin"/>
        </authorList>
    </citation>
    <scope>NUCLEOTIDE SEQUENCE [LARGE SCALE GENOMIC DNA]</scope>
    <source>
        <strain evidence="7">DSM 45647</strain>
    </source>
</reference>
<dbReference type="OrthoDB" id="8210607at2"/>
<feature type="binding site" evidence="2">
    <location>
        <position position="105"/>
    </location>
    <ligand>
        <name>CoA</name>
        <dbReference type="ChEBI" id="CHEBI:57287"/>
    </ligand>
</feature>
<keyword evidence="7" id="KW-1185">Reference proteome</keyword>
<dbReference type="PANTHER" id="PTHR38096:SF1">
    <property type="entry name" value="ENTEROBACTIN SYNTHASE COMPONENT D"/>
    <property type="match status" value="1"/>
</dbReference>
<dbReference type="GO" id="GO:0008897">
    <property type="term" value="F:holo-[acyl-carrier-protein] synthase activity"/>
    <property type="evidence" value="ECO:0007669"/>
    <property type="project" value="InterPro"/>
</dbReference>
<dbReference type="InterPro" id="IPR008278">
    <property type="entry name" value="4-PPantetheinyl_Trfase_dom"/>
</dbReference>
<feature type="domain" description="4'-phosphopantetheinyl transferase" evidence="4">
    <location>
        <begin position="102"/>
        <end position="177"/>
    </location>
</feature>
<dbReference type="EMBL" id="FMDM01000008">
    <property type="protein sequence ID" value="SCG63989.1"/>
    <property type="molecule type" value="Genomic_DNA"/>
</dbReference>
<dbReference type="PANTHER" id="PTHR38096">
    <property type="entry name" value="ENTEROBACTIN SYNTHASE COMPONENT D"/>
    <property type="match status" value="1"/>
</dbReference>
<feature type="binding site" evidence="3">
    <location>
        <position position="105"/>
    </location>
    <ligand>
        <name>Mg(2+)</name>
        <dbReference type="ChEBI" id="CHEBI:18420"/>
    </ligand>
</feature>
<feature type="binding site" evidence="2">
    <location>
        <position position="154"/>
    </location>
    <ligand>
        <name>CoA</name>
        <dbReference type="ChEBI" id="CHEBI:57287"/>
    </ligand>
</feature>
<dbReference type="GO" id="GO:0009239">
    <property type="term" value="P:enterobactin biosynthetic process"/>
    <property type="evidence" value="ECO:0007669"/>
    <property type="project" value="InterPro"/>
</dbReference>
<dbReference type="GO" id="GO:0005886">
    <property type="term" value="C:plasma membrane"/>
    <property type="evidence" value="ECO:0007669"/>
    <property type="project" value="TreeGrafter"/>
</dbReference>
<feature type="binding site" evidence="2">
    <location>
        <position position="150"/>
    </location>
    <ligand>
        <name>CoA</name>
        <dbReference type="ChEBI" id="CHEBI:57287"/>
    </ligand>
</feature>
<sequence>MIESILPAAVTAVDTFVDPPDATLFHEEEAVIRMAVDKRRREFTTARWCARQAMGRLGRPPAPILPGVRGEPQWPEGLVGSITHCAGYRGAVVAERERVTTVGIDAEPDEPLANGILAAVSLPEERDRIAVLQHDHPAVSWDRMLFSAKESVYKAWFPLTGRWLDFEDAKVVLDPLSGTFTAGLLVTAPWVQGRKLTGFSGRWLVRNGLIITAITVLAPAVPRTHPVGRRVATRRST</sequence>
<dbReference type="InterPro" id="IPR037143">
    <property type="entry name" value="4-PPantetheinyl_Trfase_dom_sf"/>
</dbReference>
<dbReference type="InterPro" id="IPR041354">
    <property type="entry name" value="4PPT_N"/>
</dbReference>
<evidence type="ECO:0000259" key="5">
    <source>
        <dbReference type="Pfam" id="PF17837"/>
    </source>
</evidence>
<dbReference type="RefSeq" id="WP_091064554.1">
    <property type="nucleotide sequence ID" value="NZ_FMDM01000008.1"/>
</dbReference>
<accession>A0A1C5J1F5</accession>
<evidence type="ECO:0000313" key="6">
    <source>
        <dbReference type="EMBL" id="SCG63989.1"/>
    </source>
</evidence>
<dbReference type="GO" id="GO:0009366">
    <property type="term" value="C:enterobactin synthetase complex"/>
    <property type="evidence" value="ECO:0007669"/>
    <property type="project" value="InterPro"/>
</dbReference>
<evidence type="ECO:0000256" key="1">
    <source>
        <dbReference type="ARBA" id="ARBA00022679"/>
    </source>
</evidence>
<name>A0A1C5J1F5_9ACTN</name>
<feature type="domain" description="4'-phosphopantetheinyl transferase N-terminal" evidence="5">
    <location>
        <begin position="27"/>
        <end position="94"/>
    </location>
</feature>
<feature type="binding site" evidence="2">
    <location>
        <position position="164"/>
    </location>
    <ligand>
        <name>CoA</name>
        <dbReference type="ChEBI" id="CHEBI:57287"/>
    </ligand>
</feature>
<gene>
    <name evidence="6" type="ORF">GA0070213_10830</name>
</gene>
<feature type="binding site" evidence="2">
    <location>
        <position position="47"/>
    </location>
    <ligand>
        <name>CoA</name>
        <dbReference type="ChEBI" id="CHEBI:57287"/>
    </ligand>
</feature>
<dbReference type="STRING" id="745366.GA0070213_10830"/>
<dbReference type="Proteomes" id="UP000199360">
    <property type="component" value="Unassembled WGS sequence"/>
</dbReference>
<evidence type="ECO:0000259" key="4">
    <source>
        <dbReference type="Pfam" id="PF01648"/>
    </source>
</evidence>
<evidence type="ECO:0000256" key="3">
    <source>
        <dbReference type="PIRSR" id="PIRSR603542-2"/>
    </source>
</evidence>
<organism evidence="6 7">
    <name type="scientific">Micromonospora humi</name>
    <dbReference type="NCBI Taxonomy" id="745366"/>
    <lineage>
        <taxon>Bacteria</taxon>
        <taxon>Bacillati</taxon>
        <taxon>Actinomycetota</taxon>
        <taxon>Actinomycetes</taxon>
        <taxon>Micromonosporales</taxon>
        <taxon>Micromonosporaceae</taxon>
        <taxon>Micromonospora</taxon>
    </lineage>
</organism>
<dbReference type="Pfam" id="PF01648">
    <property type="entry name" value="ACPS"/>
    <property type="match status" value="1"/>
</dbReference>
<feature type="binding site" evidence="3">
    <location>
        <position position="106"/>
    </location>
    <ligand>
        <name>Mg(2+)</name>
        <dbReference type="ChEBI" id="CHEBI:18420"/>
    </ligand>
</feature>
<feature type="binding site" evidence="3">
    <location>
        <position position="107"/>
    </location>
    <ligand>
        <name>Mg(2+)</name>
        <dbReference type="ChEBI" id="CHEBI:18420"/>
    </ligand>
</feature>
<dbReference type="Gene3D" id="3.90.470.20">
    <property type="entry name" value="4'-phosphopantetheinyl transferase domain"/>
    <property type="match status" value="1"/>
</dbReference>
<keyword evidence="1 6" id="KW-0808">Transferase</keyword>
<dbReference type="AlphaFoldDB" id="A0A1C5J1F5"/>
<proteinExistence type="predicted"/>
<dbReference type="SUPFAM" id="SSF56214">
    <property type="entry name" value="4'-phosphopantetheinyl transferase"/>
    <property type="match status" value="1"/>
</dbReference>
<dbReference type="PRINTS" id="PR01399">
    <property type="entry name" value="ENTSNTHTASED"/>
</dbReference>
<keyword evidence="3" id="KW-0460">Magnesium</keyword>
<dbReference type="InterPro" id="IPR003542">
    <property type="entry name" value="Enbac_synth_compD-like"/>
</dbReference>
<comment type="cofactor">
    <cofactor evidence="3">
        <name>Mg(2+)</name>
        <dbReference type="ChEBI" id="CHEBI:18420"/>
    </cofactor>
</comment>
<protein>
    <submittedName>
        <fullName evidence="6">4'-phosphopantetheinyl transferase EntD (Siderophore biosynthesis)</fullName>
    </submittedName>
</protein>
<keyword evidence="3" id="KW-0479">Metal-binding</keyword>
<feature type="binding site" evidence="2">
    <location>
        <begin position="83"/>
        <end position="84"/>
    </location>
    <ligand>
        <name>CoA</name>
        <dbReference type="ChEBI" id="CHEBI:57287"/>
    </ligand>
</feature>
<evidence type="ECO:0000256" key="2">
    <source>
        <dbReference type="PIRSR" id="PIRSR603542-1"/>
    </source>
</evidence>
<dbReference type="Pfam" id="PF17837">
    <property type="entry name" value="4PPT_N"/>
    <property type="match status" value="1"/>
</dbReference>
<dbReference type="GO" id="GO:0000287">
    <property type="term" value="F:magnesium ion binding"/>
    <property type="evidence" value="ECO:0007669"/>
    <property type="project" value="InterPro"/>
</dbReference>